<sequence>MVENDEKERLQRFEERLAKAKQTTAPKPTAATDMGKASTAWRMITELVAGIGIGFGIGYGLDSLFGTMPLFLVLFIFFGFAAGIKVMLRTAAELNTETGAAEKAAEDEGD</sequence>
<feature type="compositionally biased region" description="Low complexity" evidence="2">
    <location>
        <begin position="20"/>
        <end position="32"/>
    </location>
</feature>
<name>A0ABV7AJE7_9RHOB</name>
<gene>
    <name evidence="4" type="ORF">ACFOES_12810</name>
</gene>
<comment type="function">
    <text evidence="1">A possible function for this protein is to guide the assembly of the membrane sector of the ATPase enzyme complex.</text>
</comment>
<dbReference type="InterPro" id="IPR032820">
    <property type="entry name" value="ATPase_put"/>
</dbReference>
<feature type="transmembrane region" description="Helical" evidence="3">
    <location>
        <begin position="67"/>
        <end position="88"/>
    </location>
</feature>
<proteinExistence type="inferred from homology"/>
<dbReference type="RefSeq" id="WP_377833685.1">
    <property type="nucleotide sequence ID" value="NZ_JBHRSK010000008.1"/>
</dbReference>
<dbReference type="EMBL" id="JBHRSK010000008">
    <property type="protein sequence ID" value="MFC2968980.1"/>
    <property type="molecule type" value="Genomic_DNA"/>
</dbReference>
<comment type="caution">
    <text evidence="4">The sequence shown here is derived from an EMBL/GenBank/DDBJ whole genome shotgun (WGS) entry which is preliminary data.</text>
</comment>
<dbReference type="PIRSF" id="PIRSF032126">
    <property type="entry name" value="F0F1_ATP_synthase_subunit_I"/>
    <property type="match status" value="1"/>
</dbReference>
<dbReference type="InterPro" id="IPR016989">
    <property type="entry name" value="Atp1_alphaprobac"/>
</dbReference>
<reference evidence="5" key="1">
    <citation type="journal article" date="2019" name="Int. J. Syst. Evol. Microbiol.">
        <title>The Global Catalogue of Microorganisms (GCM) 10K type strain sequencing project: providing services to taxonomists for standard genome sequencing and annotation.</title>
        <authorList>
            <consortium name="The Broad Institute Genomics Platform"/>
            <consortium name="The Broad Institute Genome Sequencing Center for Infectious Disease"/>
            <person name="Wu L."/>
            <person name="Ma J."/>
        </authorList>
    </citation>
    <scope>NUCLEOTIDE SEQUENCE [LARGE SCALE GENOMIC DNA]</scope>
    <source>
        <strain evidence="5">KCTC 62192</strain>
    </source>
</reference>
<keyword evidence="3" id="KW-1133">Transmembrane helix</keyword>
<keyword evidence="1 3" id="KW-0472">Membrane</keyword>
<dbReference type="Proteomes" id="UP001595443">
    <property type="component" value="Unassembled WGS sequence"/>
</dbReference>
<protein>
    <recommendedName>
        <fullName evidence="1">ATP synthase protein I</fullName>
    </recommendedName>
</protein>
<keyword evidence="1" id="KW-0406">Ion transport</keyword>
<feature type="transmembrane region" description="Helical" evidence="3">
    <location>
        <begin position="43"/>
        <end position="61"/>
    </location>
</feature>
<evidence type="ECO:0000256" key="1">
    <source>
        <dbReference type="PIRNR" id="PIRNR032126"/>
    </source>
</evidence>
<dbReference type="Pfam" id="PF09527">
    <property type="entry name" value="ATPase_gene1"/>
    <property type="match status" value="1"/>
</dbReference>
<feature type="compositionally biased region" description="Basic and acidic residues" evidence="2">
    <location>
        <begin position="1"/>
        <end position="18"/>
    </location>
</feature>
<keyword evidence="1" id="KW-0813">Transport</keyword>
<keyword evidence="1" id="KW-0375">Hydrogen ion transport</keyword>
<evidence type="ECO:0000313" key="5">
    <source>
        <dbReference type="Proteomes" id="UP001595443"/>
    </source>
</evidence>
<feature type="region of interest" description="Disordered" evidence="2">
    <location>
        <begin position="1"/>
        <end position="34"/>
    </location>
</feature>
<keyword evidence="3" id="KW-0812">Transmembrane</keyword>
<evidence type="ECO:0000256" key="2">
    <source>
        <dbReference type="SAM" id="MobiDB-lite"/>
    </source>
</evidence>
<comment type="similarity">
    <text evidence="1">Belongs to the bacterial AtpI family.</text>
</comment>
<evidence type="ECO:0000256" key="3">
    <source>
        <dbReference type="SAM" id="Phobius"/>
    </source>
</evidence>
<organism evidence="4 5">
    <name type="scientific">Acidimangrovimonas pyrenivorans</name>
    <dbReference type="NCBI Taxonomy" id="2030798"/>
    <lineage>
        <taxon>Bacteria</taxon>
        <taxon>Pseudomonadati</taxon>
        <taxon>Pseudomonadota</taxon>
        <taxon>Alphaproteobacteria</taxon>
        <taxon>Rhodobacterales</taxon>
        <taxon>Paracoccaceae</taxon>
        <taxon>Acidimangrovimonas</taxon>
    </lineage>
</organism>
<keyword evidence="5" id="KW-1185">Reference proteome</keyword>
<accession>A0ABV7AJE7</accession>
<evidence type="ECO:0000313" key="4">
    <source>
        <dbReference type="EMBL" id="MFC2968980.1"/>
    </source>
</evidence>